<dbReference type="FunFam" id="3.40.50.2020:FF:000020">
    <property type="entry name" value="Bifunctional protein PyrR"/>
    <property type="match status" value="1"/>
</dbReference>
<reference evidence="6 7" key="1">
    <citation type="submission" date="2018-08" db="EMBL/GenBank/DDBJ databases">
        <title>Genome analysis of the thermophilic bacterium of the candidate phylum Aminicenantes from deep subsurface aquifer revealed its physiology and ecological role.</title>
        <authorList>
            <person name="Kadnikov V.V."/>
            <person name="Mardanov A.V."/>
            <person name="Beletsky A.V."/>
            <person name="Karnachuk O.V."/>
            <person name="Ravin N.V."/>
        </authorList>
    </citation>
    <scope>NUCLEOTIDE SEQUENCE [LARGE SCALE GENOMIC DNA]</scope>
    <source>
        <strain evidence="6">BY38</strain>
    </source>
</reference>
<dbReference type="NCBIfam" id="NF003549">
    <property type="entry name" value="PRK05205.1-5"/>
    <property type="match status" value="1"/>
</dbReference>
<comment type="caution">
    <text evidence="6">The sequence shown here is derived from an EMBL/GenBank/DDBJ whole genome shotgun (WGS) entry which is preliminary data.</text>
</comment>
<evidence type="ECO:0000256" key="4">
    <source>
        <dbReference type="HAMAP-Rule" id="MF_01219"/>
    </source>
</evidence>
<dbReference type="EC" id="2.4.2.9" evidence="4"/>
<gene>
    <name evidence="4" type="primary">pyrR</name>
    <name evidence="6" type="ORF">OP8BY_1532</name>
</gene>
<dbReference type="Pfam" id="PF00156">
    <property type="entry name" value="Pribosyltran"/>
    <property type="match status" value="1"/>
</dbReference>
<evidence type="ECO:0000256" key="3">
    <source>
        <dbReference type="ARBA" id="ARBA00023163"/>
    </source>
</evidence>
<sequence length="187" mass="21586">MKNKVKARVMDNGKIRRTLVRMATEIAERNRDLKNLVLVGIKTRGIYLVNRIAEILKQNEGLEVPVLTLDITPYRDDLKQSDKKKSMDKNEIKARLDGRDVLLIDDVLFTGRTIRAAMEAIFDLGRPRTIQLAVLIDRGHRELPIRPDYIGRLLPTSRRERVEVRLKEIDGVDEVLITEPQVKLNKK</sequence>
<keyword evidence="2 4" id="KW-0805">Transcription regulation</keyword>
<keyword evidence="4 6" id="KW-0328">Glycosyltransferase</keyword>
<dbReference type="Gene3D" id="3.40.50.2020">
    <property type="match status" value="1"/>
</dbReference>
<comment type="catalytic activity">
    <reaction evidence="4">
        <text>UMP + diphosphate = 5-phospho-alpha-D-ribose 1-diphosphate + uracil</text>
        <dbReference type="Rhea" id="RHEA:13017"/>
        <dbReference type="ChEBI" id="CHEBI:17568"/>
        <dbReference type="ChEBI" id="CHEBI:33019"/>
        <dbReference type="ChEBI" id="CHEBI:57865"/>
        <dbReference type="ChEBI" id="CHEBI:58017"/>
        <dbReference type="EC" id="2.4.2.9"/>
    </reaction>
</comment>
<name>A0A3E2BJB3_9BACT</name>
<evidence type="ECO:0000313" key="7">
    <source>
        <dbReference type="Proteomes" id="UP000257323"/>
    </source>
</evidence>
<feature type="short sequence motif" description="PRPP-binding" evidence="4">
    <location>
        <begin position="101"/>
        <end position="113"/>
    </location>
</feature>
<evidence type="ECO:0000256" key="1">
    <source>
        <dbReference type="ARBA" id="ARBA00005565"/>
    </source>
</evidence>
<dbReference type="InterPro" id="IPR023050">
    <property type="entry name" value="PyrR"/>
</dbReference>
<comment type="similarity">
    <text evidence="1 4">Belongs to the purine/pyrimidine phosphoribosyltransferase family. PyrR subfamily.</text>
</comment>
<dbReference type="AlphaFoldDB" id="A0A3E2BJB3"/>
<dbReference type="GO" id="GO:0004845">
    <property type="term" value="F:uracil phosphoribosyltransferase activity"/>
    <property type="evidence" value="ECO:0007669"/>
    <property type="project" value="UniProtKB-UniRule"/>
</dbReference>
<organism evidence="6 7">
    <name type="scientific">Candidatus Saccharicenans subterraneus</name>
    <dbReference type="NCBI Taxonomy" id="2508984"/>
    <lineage>
        <taxon>Bacteria</taxon>
        <taxon>Candidatus Aminicenantota</taxon>
        <taxon>Candidatus Aminicenantia</taxon>
        <taxon>Candidatus Aminicenantales</taxon>
        <taxon>Candidatus Saccharicenantaceae</taxon>
        <taxon>Candidatus Saccharicenans</taxon>
    </lineage>
</organism>
<accession>A0A3E2BJB3</accession>
<dbReference type="PANTHER" id="PTHR11608:SF0">
    <property type="entry name" value="BIFUNCTIONAL PROTEIN PYRR"/>
    <property type="match status" value="1"/>
</dbReference>
<comment type="function">
    <text evidence="4">Also displays a weak uracil phosphoribosyltransferase activity which is not physiologically significant.</text>
</comment>
<evidence type="ECO:0000313" key="6">
    <source>
        <dbReference type="EMBL" id="RFT14839.1"/>
    </source>
</evidence>
<dbReference type="InterPro" id="IPR050137">
    <property type="entry name" value="PyrR_bifunctional"/>
</dbReference>
<evidence type="ECO:0000259" key="5">
    <source>
        <dbReference type="Pfam" id="PF00156"/>
    </source>
</evidence>
<dbReference type="Proteomes" id="UP000257323">
    <property type="component" value="Unassembled WGS sequence"/>
</dbReference>
<dbReference type="InterPro" id="IPR000836">
    <property type="entry name" value="PRTase_dom"/>
</dbReference>
<proteinExistence type="inferred from homology"/>
<feature type="domain" description="Phosphoribosyltransferase" evidence="5">
    <location>
        <begin position="26"/>
        <end position="147"/>
    </location>
</feature>
<dbReference type="EMBL" id="QUAH01000018">
    <property type="protein sequence ID" value="RFT14839.1"/>
    <property type="molecule type" value="Genomic_DNA"/>
</dbReference>
<keyword evidence="4 6" id="KW-0808">Transferase</keyword>
<dbReference type="GO" id="GO:0006355">
    <property type="term" value="P:regulation of DNA-templated transcription"/>
    <property type="evidence" value="ECO:0007669"/>
    <property type="project" value="UniProtKB-UniRule"/>
</dbReference>
<protein>
    <recommendedName>
        <fullName evidence="4">Bifunctional protein PyrR</fullName>
    </recommendedName>
    <domain>
        <recommendedName>
            <fullName evidence="4">Pyrimidine operon regulatory protein</fullName>
        </recommendedName>
    </domain>
    <domain>
        <recommendedName>
            <fullName evidence="4">Uracil phosphoribosyltransferase</fullName>
            <shortName evidence="4">UPRTase</shortName>
            <ecNumber evidence="4">2.4.2.9</ecNumber>
        </recommendedName>
    </domain>
</protein>
<dbReference type="HAMAP" id="MF_01219">
    <property type="entry name" value="PyrR"/>
    <property type="match status" value="1"/>
</dbReference>
<evidence type="ECO:0000256" key="2">
    <source>
        <dbReference type="ARBA" id="ARBA00023015"/>
    </source>
</evidence>
<dbReference type="NCBIfam" id="NF003548">
    <property type="entry name" value="PRK05205.1-4"/>
    <property type="match status" value="1"/>
</dbReference>
<dbReference type="PANTHER" id="PTHR11608">
    <property type="entry name" value="BIFUNCTIONAL PROTEIN PYRR"/>
    <property type="match status" value="1"/>
</dbReference>
<comment type="function">
    <text evidence="4">Regulates the transcription of the pyrimidine nucleotide (pyr) operon in response to exogenous pyrimidines.</text>
</comment>
<dbReference type="SUPFAM" id="SSF53271">
    <property type="entry name" value="PRTase-like"/>
    <property type="match status" value="1"/>
</dbReference>
<keyword evidence="3 4" id="KW-0804">Transcription</keyword>
<dbReference type="InterPro" id="IPR029057">
    <property type="entry name" value="PRTase-like"/>
</dbReference>
<dbReference type="CDD" id="cd06223">
    <property type="entry name" value="PRTases_typeI"/>
    <property type="match status" value="1"/>
</dbReference>